<protein>
    <submittedName>
        <fullName evidence="7">Branched-chain amino acid ABC transporter permease</fullName>
    </submittedName>
</protein>
<dbReference type="CDD" id="cd06581">
    <property type="entry name" value="TM_PBP1_LivM_like"/>
    <property type="match status" value="1"/>
</dbReference>
<evidence type="ECO:0000256" key="1">
    <source>
        <dbReference type="ARBA" id="ARBA00004651"/>
    </source>
</evidence>
<keyword evidence="2" id="KW-1003">Cell membrane</keyword>
<dbReference type="KEGG" id="aht:ANTHELSMS3_02571"/>
<dbReference type="EMBL" id="CP022540">
    <property type="protein sequence ID" value="ASP21233.1"/>
    <property type="molecule type" value="Genomic_DNA"/>
</dbReference>
<feature type="transmembrane region" description="Helical" evidence="6">
    <location>
        <begin position="254"/>
        <end position="273"/>
    </location>
</feature>
<dbReference type="GO" id="GO:0005886">
    <property type="term" value="C:plasma membrane"/>
    <property type="evidence" value="ECO:0007669"/>
    <property type="project" value="UniProtKB-SubCell"/>
</dbReference>
<sequence>MIEFLIYMGTIAGIWAVLAISLNLQFGITGLVNFGQVLPFAIGAYGAGIATRHELGIPAGVLISLIAAPVFGALVVWPARRMAQDYWALITLGLAEIFRLLMMNVPALGGGVYGLSVTRMPGWSISFSLTLALLAVAYVISERVIRSPLGRMLNVIREDEILASTLGRDPFRYQRSIVMLSWVLAGLAGNLYAHVTGYVHESSFMVIETFVIWTAMILGGAGRTIGVIAGAFFVQALTTSTRFIAQWTDLPSDVVANLRLALVGLVLVLMIVYRPAGIFAERRARHVAED</sequence>
<dbReference type="RefSeq" id="WP_094035173.1">
    <property type="nucleotide sequence ID" value="NZ_CP022540.1"/>
</dbReference>
<evidence type="ECO:0000256" key="5">
    <source>
        <dbReference type="ARBA" id="ARBA00023136"/>
    </source>
</evidence>
<dbReference type="PANTHER" id="PTHR30482:SF10">
    <property type="entry name" value="HIGH-AFFINITY BRANCHED-CHAIN AMINO ACID TRANSPORT PROTEIN BRAE"/>
    <property type="match status" value="1"/>
</dbReference>
<evidence type="ECO:0000313" key="8">
    <source>
        <dbReference type="Proteomes" id="UP000203589"/>
    </source>
</evidence>
<feature type="transmembrane region" description="Helical" evidence="6">
    <location>
        <begin position="210"/>
        <end position="234"/>
    </location>
</feature>
<keyword evidence="3 6" id="KW-0812">Transmembrane</keyword>
<dbReference type="Pfam" id="PF02653">
    <property type="entry name" value="BPD_transp_2"/>
    <property type="match status" value="1"/>
</dbReference>
<evidence type="ECO:0000313" key="7">
    <source>
        <dbReference type="EMBL" id="ASP21233.1"/>
    </source>
</evidence>
<evidence type="ECO:0000256" key="4">
    <source>
        <dbReference type="ARBA" id="ARBA00022989"/>
    </source>
</evidence>
<keyword evidence="4 6" id="KW-1133">Transmembrane helix</keyword>
<organism evidence="7 8">
    <name type="scientific">Antarctobacter heliothermus</name>
    <dbReference type="NCBI Taxonomy" id="74033"/>
    <lineage>
        <taxon>Bacteria</taxon>
        <taxon>Pseudomonadati</taxon>
        <taxon>Pseudomonadota</taxon>
        <taxon>Alphaproteobacteria</taxon>
        <taxon>Rhodobacterales</taxon>
        <taxon>Roseobacteraceae</taxon>
        <taxon>Antarctobacter</taxon>
    </lineage>
</organism>
<dbReference type="Proteomes" id="UP000203589">
    <property type="component" value="Chromosome"/>
</dbReference>
<feature type="transmembrane region" description="Helical" evidence="6">
    <location>
        <begin position="31"/>
        <end position="51"/>
    </location>
</feature>
<name>A0A222E4X1_9RHOB</name>
<gene>
    <name evidence="7" type="primary">livM</name>
    <name evidence="7" type="ORF">ANTHELSMS3_02571</name>
</gene>
<dbReference type="InterPro" id="IPR043428">
    <property type="entry name" value="LivM-like"/>
</dbReference>
<dbReference type="PANTHER" id="PTHR30482">
    <property type="entry name" value="HIGH-AFFINITY BRANCHED-CHAIN AMINO ACID TRANSPORT SYSTEM PERMEASE"/>
    <property type="match status" value="1"/>
</dbReference>
<feature type="transmembrane region" description="Helical" evidence="6">
    <location>
        <begin position="177"/>
        <end position="198"/>
    </location>
</feature>
<dbReference type="AlphaFoldDB" id="A0A222E4X1"/>
<comment type="subcellular location">
    <subcellularLocation>
        <location evidence="1">Cell membrane</location>
        <topology evidence="1">Multi-pass membrane protein</topology>
    </subcellularLocation>
</comment>
<evidence type="ECO:0000256" key="3">
    <source>
        <dbReference type="ARBA" id="ARBA00022692"/>
    </source>
</evidence>
<dbReference type="InterPro" id="IPR001851">
    <property type="entry name" value="ABC_transp_permease"/>
</dbReference>
<feature type="transmembrane region" description="Helical" evidence="6">
    <location>
        <begin position="122"/>
        <end position="141"/>
    </location>
</feature>
<feature type="transmembrane region" description="Helical" evidence="6">
    <location>
        <begin position="6"/>
        <end position="24"/>
    </location>
</feature>
<accession>A0A222E4X1</accession>
<keyword evidence="8" id="KW-1185">Reference proteome</keyword>
<proteinExistence type="predicted"/>
<feature type="transmembrane region" description="Helical" evidence="6">
    <location>
        <begin position="86"/>
        <end position="102"/>
    </location>
</feature>
<keyword evidence="5 6" id="KW-0472">Membrane</keyword>
<dbReference type="OrthoDB" id="9814461at2"/>
<dbReference type="GO" id="GO:0015658">
    <property type="term" value="F:branched-chain amino acid transmembrane transporter activity"/>
    <property type="evidence" value="ECO:0007669"/>
    <property type="project" value="InterPro"/>
</dbReference>
<feature type="transmembrane region" description="Helical" evidence="6">
    <location>
        <begin position="57"/>
        <end position="79"/>
    </location>
</feature>
<evidence type="ECO:0000256" key="6">
    <source>
        <dbReference type="SAM" id="Phobius"/>
    </source>
</evidence>
<reference evidence="7 8" key="1">
    <citation type="submission" date="2017-07" db="EMBL/GenBank/DDBJ databases">
        <title>Genome Sequence of Antarctobacter heliothermus Strain SMS3 Isolated from a culture of the Diatom Skeletonema marinoi.</title>
        <authorList>
            <person name="Topel M."/>
            <person name="Pinder M.I.M."/>
            <person name="Johansson O.N."/>
            <person name="Kourtchenko O."/>
            <person name="Godhe A."/>
            <person name="Clarke A.K."/>
        </authorList>
    </citation>
    <scope>NUCLEOTIDE SEQUENCE [LARGE SCALE GENOMIC DNA]</scope>
    <source>
        <strain evidence="7 8">SMS3</strain>
    </source>
</reference>
<evidence type="ECO:0000256" key="2">
    <source>
        <dbReference type="ARBA" id="ARBA00022475"/>
    </source>
</evidence>